<gene>
    <name evidence="2" type="ORF">M9458_046009</name>
</gene>
<reference evidence="2 3" key="1">
    <citation type="submission" date="2024-05" db="EMBL/GenBank/DDBJ databases">
        <title>Genome sequencing and assembly of Indian major carp, Cirrhinus mrigala (Hamilton, 1822).</title>
        <authorList>
            <person name="Mohindra V."/>
            <person name="Chowdhury L.M."/>
            <person name="Lal K."/>
            <person name="Jena J.K."/>
        </authorList>
    </citation>
    <scope>NUCLEOTIDE SEQUENCE [LARGE SCALE GENOMIC DNA]</scope>
    <source>
        <strain evidence="2">CM1030</strain>
        <tissue evidence="2">Blood</tissue>
    </source>
</reference>
<keyword evidence="3" id="KW-1185">Reference proteome</keyword>
<dbReference type="EMBL" id="JAMKFB020000023">
    <property type="protein sequence ID" value="KAL0157933.1"/>
    <property type="molecule type" value="Genomic_DNA"/>
</dbReference>
<evidence type="ECO:0000313" key="2">
    <source>
        <dbReference type="EMBL" id="KAL0157933.1"/>
    </source>
</evidence>
<evidence type="ECO:0008006" key="4">
    <source>
        <dbReference type="Google" id="ProtNLM"/>
    </source>
</evidence>
<feature type="non-terminal residue" evidence="2">
    <location>
        <position position="1"/>
    </location>
</feature>
<comment type="caution">
    <text evidence="2">The sequence shown here is derived from an EMBL/GenBank/DDBJ whole genome shotgun (WGS) entry which is preliminary data.</text>
</comment>
<organism evidence="2 3">
    <name type="scientific">Cirrhinus mrigala</name>
    <name type="common">Mrigala</name>
    <dbReference type="NCBI Taxonomy" id="683832"/>
    <lineage>
        <taxon>Eukaryota</taxon>
        <taxon>Metazoa</taxon>
        <taxon>Chordata</taxon>
        <taxon>Craniata</taxon>
        <taxon>Vertebrata</taxon>
        <taxon>Euteleostomi</taxon>
        <taxon>Actinopterygii</taxon>
        <taxon>Neopterygii</taxon>
        <taxon>Teleostei</taxon>
        <taxon>Ostariophysi</taxon>
        <taxon>Cypriniformes</taxon>
        <taxon>Cyprinidae</taxon>
        <taxon>Labeoninae</taxon>
        <taxon>Labeonini</taxon>
        <taxon>Cirrhinus</taxon>
    </lineage>
</organism>
<dbReference type="Proteomes" id="UP001529510">
    <property type="component" value="Unassembled WGS sequence"/>
</dbReference>
<sequence>FSLANLSLLCCCHVTGHTPALACASNKAVADCLALILSTMKPSSSTPSSLNLLKHCGITAACPPLPNGGLRHGYGKDRHGATIGLDGYLT</sequence>
<dbReference type="AlphaFoldDB" id="A0ABD0N8G5"/>
<accession>A0ABD0N8G5</accession>
<protein>
    <recommendedName>
        <fullName evidence="4">Bifunctional inhibitor/plant lipid transfer protein/seed storage helical domain-containing protein</fullName>
    </recommendedName>
</protein>
<evidence type="ECO:0000256" key="1">
    <source>
        <dbReference type="SAM" id="SignalP"/>
    </source>
</evidence>
<proteinExistence type="predicted"/>
<keyword evidence="1" id="KW-0732">Signal</keyword>
<evidence type="ECO:0000313" key="3">
    <source>
        <dbReference type="Proteomes" id="UP001529510"/>
    </source>
</evidence>
<name>A0ABD0N8G5_CIRMR</name>
<feature type="chain" id="PRO_5044785745" description="Bifunctional inhibitor/plant lipid transfer protein/seed storage helical domain-containing protein" evidence="1">
    <location>
        <begin position="25"/>
        <end position="90"/>
    </location>
</feature>
<feature type="non-terminal residue" evidence="2">
    <location>
        <position position="90"/>
    </location>
</feature>
<feature type="signal peptide" evidence="1">
    <location>
        <begin position="1"/>
        <end position="24"/>
    </location>
</feature>